<evidence type="ECO:0000313" key="12">
    <source>
        <dbReference type="Proteomes" id="UP000183900"/>
    </source>
</evidence>
<keyword evidence="4 9" id="KW-0997">Cell inner membrane</keyword>
<dbReference type="EMBL" id="CYHE01000007">
    <property type="protein sequence ID" value="CUA97407.1"/>
    <property type="molecule type" value="Genomic_DNA"/>
</dbReference>
<feature type="domain" description="Tripartite ATP-independent periplasmic transporters DctQ component" evidence="10">
    <location>
        <begin position="26"/>
        <end position="159"/>
    </location>
</feature>
<proteinExistence type="inferred from homology"/>
<reference evidence="12" key="1">
    <citation type="submission" date="2015-08" db="EMBL/GenBank/DDBJ databases">
        <authorList>
            <person name="Varghese N."/>
        </authorList>
    </citation>
    <scope>NUCLEOTIDE SEQUENCE [LARGE SCALE GENOMIC DNA]</scope>
    <source>
        <strain evidence="12">DSM 23407</strain>
    </source>
</reference>
<evidence type="ECO:0000256" key="5">
    <source>
        <dbReference type="ARBA" id="ARBA00022692"/>
    </source>
</evidence>
<comment type="subunit">
    <text evidence="9">The complex comprises the extracytoplasmic solute receptor protein and the two transmembrane proteins.</text>
</comment>
<evidence type="ECO:0000256" key="8">
    <source>
        <dbReference type="ARBA" id="ARBA00038436"/>
    </source>
</evidence>
<evidence type="ECO:0000259" key="10">
    <source>
        <dbReference type="Pfam" id="PF04290"/>
    </source>
</evidence>
<comment type="subcellular location">
    <subcellularLocation>
        <location evidence="1 9">Cell inner membrane</location>
        <topology evidence="1 9">Multi-pass membrane protein</topology>
    </subcellularLocation>
</comment>
<evidence type="ECO:0000256" key="4">
    <source>
        <dbReference type="ARBA" id="ARBA00022519"/>
    </source>
</evidence>
<dbReference type="PANTHER" id="PTHR35011">
    <property type="entry name" value="2,3-DIKETO-L-GULONATE TRAP TRANSPORTER SMALL PERMEASE PROTEIN YIAM"/>
    <property type="match status" value="1"/>
</dbReference>
<dbReference type="RefSeq" id="WP_055455992.1">
    <property type="nucleotide sequence ID" value="NZ_CYHE01000007.1"/>
</dbReference>
<dbReference type="GO" id="GO:0005886">
    <property type="term" value="C:plasma membrane"/>
    <property type="evidence" value="ECO:0007669"/>
    <property type="project" value="UniProtKB-SubCell"/>
</dbReference>
<organism evidence="11 12">
    <name type="scientific">Pannonibacter indicus</name>
    <dbReference type="NCBI Taxonomy" id="466044"/>
    <lineage>
        <taxon>Bacteria</taxon>
        <taxon>Pseudomonadati</taxon>
        <taxon>Pseudomonadota</taxon>
        <taxon>Alphaproteobacteria</taxon>
        <taxon>Hyphomicrobiales</taxon>
        <taxon>Stappiaceae</taxon>
        <taxon>Pannonibacter</taxon>
    </lineage>
</organism>
<comment type="function">
    <text evidence="9">Part of the tripartite ATP-independent periplasmic (TRAP) transport system.</text>
</comment>
<keyword evidence="12" id="KW-1185">Reference proteome</keyword>
<protein>
    <recommendedName>
        <fullName evidence="9">TRAP transporter small permease protein</fullName>
    </recommendedName>
</protein>
<keyword evidence="6 9" id="KW-1133">Transmembrane helix</keyword>
<keyword evidence="5 9" id="KW-0812">Transmembrane</keyword>
<evidence type="ECO:0000256" key="9">
    <source>
        <dbReference type="RuleBase" id="RU369079"/>
    </source>
</evidence>
<name>A0A0K6I281_9HYPH</name>
<dbReference type="GO" id="GO:0022857">
    <property type="term" value="F:transmembrane transporter activity"/>
    <property type="evidence" value="ECO:0007669"/>
    <property type="project" value="UniProtKB-UniRule"/>
</dbReference>
<dbReference type="InterPro" id="IPR007387">
    <property type="entry name" value="TRAP_DctQ"/>
</dbReference>
<dbReference type="InterPro" id="IPR055348">
    <property type="entry name" value="DctQ"/>
</dbReference>
<dbReference type="Pfam" id="PF04290">
    <property type="entry name" value="DctQ"/>
    <property type="match status" value="1"/>
</dbReference>
<feature type="transmembrane region" description="Helical" evidence="9">
    <location>
        <begin position="21"/>
        <end position="40"/>
    </location>
</feature>
<evidence type="ECO:0000256" key="2">
    <source>
        <dbReference type="ARBA" id="ARBA00022448"/>
    </source>
</evidence>
<evidence type="ECO:0000256" key="1">
    <source>
        <dbReference type="ARBA" id="ARBA00004429"/>
    </source>
</evidence>
<dbReference type="Proteomes" id="UP000183900">
    <property type="component" value="Unassembled WGS sequence"/>
</dbReference>
<evidence type="ECO:0000256" key="6">
    <source>
        <dbReference type="ARBA" id="ARBA00022989"/>
    </source>
</evidence>
<comment type="similarity">
    <text evidence="8 9">Belongs to the TRAP transporter small permease family.</text>
</comment>
<dbReference type="OrthoDB" id="9794346at2"/>
<feature type="transmembrane region" description="Helical" evidence="9">
    <location>
        <begin position="89"/>
        <end position="111"/>
    </location>
</feature>
<sequence length="177" mass="19235">MFRTAQVISSLNSAIGRAVSWLMLGIVLVQFAVVILRYVFGAGSVWVQESILYMHGFLFLLSAAYALAIDAHVRVDVFYRDASSARKALVDLAGCALFLLPMCAVILWHAWPFVQISWMIREGSRETSGIPALYVLKTAILVYAGLLALQGLALMLRAAAALSGNAPALETFARKEG</sequence>
<gene>
    <name evidence="11" type="ORF">Ga0061067_107128</name>
</gene>
<keyword evidence="3" id="KW-1003">Cell membrane</keyword>
<feature type="transmembrane region" description="Helical" evidence="9">
    <location>
        <begin position="52"/>
        <end position="69"/>
    </location>
</feature>
<dbReference type="PANTHER" id="PTHR35011:SF4">
    <property type="entry name" value="SLL1102 PROTEIN"/>
    <property type="match status" value="1"/>
</dbReference>
<evidence type="ECO:0000256" key="3">
    <source>
        <dbReference type="ARBA" id="ARBA00022475"/>
    </source>
</evidence>
<dbReference type="AlphaFoldDB" id="A0A0K6I281"/>
<keyword evidence="7 9" id="KW-0472">Membrane</keyword>
<evidence type="ECO:0000256" key="7">
    <source>
        <dbReference type="ARBA" id="ARBA00023136"/>
    </source>
</evidence>
<accession>A0A0K6I281</accession>
<feature type="transmembrane region" description="Helical" evidence="9">
    <location>
        <begin position="131"/>
        <end position="149"/>
    </location>
</feature>
<keyword evidence="2 9" id="KW-0813">Transport</keyword>
<evidence type="ECO:0000313" key="11">
    <source>
        <dbReference type="EMBL" id="CUA97407.1"/>
    </source>
</evidence>